<evidence type="ECO:0000313" key="3">
    <source>
        <dbReference type="Proteomes" id="UP001519288"/>
    </source>
</evidence>
<evidence type="ECO:0000256" key="1">
    <source>
        <dbReference type="SAM" id="Phobius"/>
    </source>
</evidence>
<sequence>MDIIATASAGLFIFFLVSSIKYMQKSNLLFFTFLAIASFFASVTLSKILPYLMRL</sequence>
<name>A0ABS4JGD4_9BACL</name>
<protein>
    <submittedName>
        <fullName evidence="2">Uncharacterized protein</fullName>
    </submittedName>
</protein>
<dbReference type="EMBL" id="JAGGLD010000001">
    <property type="protein sequence ID" value="MBP2000036.1"/>
    <property type="molecule type" value="Genomic_DNA"/>
</dbReference>
<keyword evidence="1" id="KW-0472">Membrane</keyword>
<accession>A0ABS4JGD4</accession>
<dbReference type="Proteomes" id="UP001519288">
    <property type="component" value="Unassembled WGS sequence"/>
</dbReference>
<keyword evidence="3" id="KW-1185">Reference proteome</keyword>
<keyword evidence="1" id="KW-1133">Transmembrane helix</keyword>
<evidence type="ECO:0000313" key="2">
    <source>
        <dbReference type="EMBL" id="MBP2000036.1"/>
    </source>
</evidence>
<reference evidence="2 3" key="1">
    <citation type="submission" date="2021-03" db="EMBL/GenBank/DDBJ databases">
        <title>Genomic Encyclopedia of Type Strains, Phase IV (KMG-IV): sequencing the most valuable type-strain genomes for metagenomic binning, comparative biology and taxonomic classification.</title>
        <authorList>
            <person name="Goeker M."/>
        </authorList>
    </citation>
    <scope>NUCLEOTIDE SEQUENCE [LARGE SCALE GENOMIC DNA]</scope>
    <source>
        <strain evidence="2 3">DSM 26806</strain>
    </source>
</reference>
<proteinExistence type="predicted"/>
<comment type="caution">
    <text evidence="2">The sequence shown here is derived from an EMBL/GenBank/DDBJ whole genome shotgun (WGS) entry which is preliminary data.</text>
</comment>
<organism evidence="2 3">
    <name type="scientific">Paenibacillus shirakamiensis</name>
    <dbReference type="NCBI Taxonomy" id="1265935"/>
    <lineage>
        <taxon>Bacteria</taxon>
        <taxon>Bacillati</taxon>
        <taxon>Bacillota</taxon>
        <taxon>Bacilli</taxon>
        <taxon>Bacillales</taxon>
        <taxon>Paenibacillaceae</taxon>
        <taxon>Paenibacillus</taxon>
    </lineage>
</organism>
<feature type="transmembrane region" description="Helical" evidence="1">
    <location>
        <begin position="29"/>
        <end position="49"/>
    </location>
</feature>
<keyword evidence="1" id="KW-0812">Transmembrane</keyword>
<gene>
    <name evidence="2" type="ORF">J2Z69_001055</name>
</gene>